<comment type="caution">
    <text evidence="2">The sequence shown here is derived from an EMBL/GenBank/DDBJ whole genome shotgun (WGS) entry which is preliminary data.</text>
</comment>
<name>A0A8H2PID8_MYCMU</name>
<dbReference type="EMBL" id="POTL01000001">
    <property type="protein sequence ID" value="TLH54634.1"/>
    <property type="molecule type" value="Genomic_DNA"/>
</dbReference>
<proteinExistence type="predicted"/>
<gene>
    <name evidence="2" type="ORF">C1S78_21705</name>
</gene>
<evidence type="ECO:0000256" key="1">
    <source>
        <dbReference type="SAM" id="MobiDB-lite"/>
    </source>
</evidence>
<accession>A0A8H2PID8</accession>
<evidence type="ECO:0000313" key="2">
    <source>
        <dbReference type="EMBL" id="TLH54634.1"/>
    </source>
</evidence>
<feature type="compositionally biased region" description="Gly residues" evidence="1">
    <location>
        <begin position="20"/>
        <end position="42"/>
    </location>
</feature>
<reference evidence="2" key="1">
    <citation type="submission" date="2018-01" db="EMBL/GenBank/DDBJ databases">
        <title>Comparative genomics of Mycobacterium mucogenicum and Mycobacterium neoaurum clade members emphasizing tRNA and non-coding RNA.</title>
        <authorList>
            <person name="Behra P.R.K."/>
            <person name="Pettersson B.M.F."/>
            <person name="Das S."/>
            <person name="Dasgupta S."/>
            <person name="Kirsebom L.A."/>
        </authorList>
    </citation>
    <scope>NUCLEOTIDE SEQUENCE</scope>
    <source>
        <strain evidence="2">DSM 44124</strain>
    </source>
</reference>
<sequence>MIARRAAWIWSATLLDHRGGGGGGGHGAGGGAHCPGGGGGGSALATPAPSRLAVNPSPVTKMAAPTNLGRRVTELDM</sequence>
<feature type="region of interest" description="Disordered" evidence="1">
    <location>
        <begin position="19"/>
        <end position="63"/>
    </location>
</feature>
<protein>
    <submittedName>
        <fullName evidence="2">Uncharacterized protein</fullName>
    </submittedName>
</protein>
<organism evidence="2">
    <name type="scientific">Mycolicibacterium mucogenicum DSM 44124</name>
    <dbReference type="NCBI Taxonomy" id="1226753"/>
    <lineage>
        <taxon>Bacteria</taxon>
        <taxon>Bacillati</taxon>
        <taxon>Actinomycetota</taxon>
        <taxon>Actinomycetes</taxon>
        <taxon>Mycobacteriales</taxon>
        <taxon>Mycobacteriaceae</taxon>
        <taxon>Mycolicibacterium</taxon>
    </lineage>
</organism>
<dbReference type="AlphaFoldDB" id="A0A8H2PID8"/>